<organism evidence="2 3">
    <name type="scientific">Breznakia pachnodae</name>
    <dbReference type="NCBI Taxonomy" id="265178"/>
    <lineage>
        <taxon>Bacteria</taxon>
        <taxon>Bacillati</taxon>
        <taxon>Bacillota</taxon>
        <taxon>Erysipelotrichia</taxon>
        <taxon>Erysipelotrichales</taxon>
        <taxon>Erysipelotrichaceae</taxon>
        <taxon>Breznakia</taxon>
    </lineage>
</organism>
<dbReference type="RefSeq" id="WP_307405395.1">
    <property type="nucleotide sequence ID" value="NZ_JAUSUR010000001.1"/>
</dbReference>
<evidence type="ECO:0000313" key="3">
    <source>
        <dbReference type="Proteomes" id="UP001230220"/>
    </source>
</evidence>
<feature type="coiled-coil region" evidence="1">
    <location>
        <begin position="92"/>
        <end position="126"/>
    </location>
</feature>
<dbReference type="Gene3D" id="1.10.287.1490">
    <property type="match status" value="1"/>
</dbReference>
<name>A0ABU0DZF8_9FIRM</name>
<sequence length="141" mass="16885">MEEYQIRSQLTQIENQLNNSYSSLRSNQEKVADLQQFITNYENRKNTIVSDITRKRSMISNYEDTLRKGGGTKNYSEYMQNFLYGQKGNRIIQNIDDVIWRMNKKKEQLQNQILDIESSIRSLNYQHDDLQWELNKCLANY</sequence>
<keyword evidence="3" id="KW-1185">Reference proteome</keyword>
<reference evidence="2 3" key="1">
    <citation type="submission" date="2023-07" db="EMBL/GenBank/DDBJ databases">
        <title>Genomic Encyclopedia of Type Strains, Phase IV (KMG-IV): sequencing the most valuable type-strain genomes for metagenomic binning, comparative biology and taxonomic classification.</title>
        <authorList>
            <person name="Goeker M."/>
        </authorList>
    </citation>
    <scope>NUCLEOTIDE SEQUENCE [LARGE SCALE GENOMIC DNA]</scope>
    <source>
        <strain evidence="2 3">DSM 16784</strain>
    </source>
</reference>
<dbReference type="EMBL" id="JAUSUR010000001">
    <property type="protein sequence ID" value="MDQ0359899.1"/>
    <property type="molecule type" value="Genomic_DNA"/>
</dbReference>
<dbReference type="Proteomes" id="UP001230220">
    <property type="component" value="Unassembled WGS sequence"/>
</dbReference>
<accession>A0ABU0DZF8</accession>
<comment type="caution">
    <text evidence="2">The sequence shown here is derived from an EMBL/GenBank/DDBJ whole genome shotgun (WGS) entry which is preliminary data.</text>
</comment>
<proteinExistence type="predicted"/>
<evidence type="ECO:0000313" key="2">
    <source>
        <dbReference type="EMBL" id="MDQ0359899.1"/>
    </source>
</evidence>
<protein>
    <submittedName>
        <fullName evidence="2">Peptidoglycan hydrolase CwlO-like protein</fullName>
    </submittedName>
</protein>
<gene>
    <name evidence="2" type="ORF">J2S15_000630</name>
</gene>
<evidence type="ECO:0000256" key="1">
    <source>
        <dbReference type="SAM" id="Coils"/>
    </source>
</evidence>
<keyword evidence="1" id="KW-0175">Coiled coil</keyword>